<dbReference type="Gene3D" id="3.30.750.24">
    <property type="entry name" value="STAS domain"/>
    <property type="match status" value="1"/>
</dbReference>
<feature type="domain" description="STAS" evidence="2">
    <location>
        <begin position="165"/>
        <end position="276"/>
    </location>
</feature>
<organism evidence="3 4">
    <name type="scientific">Thalassorhabdus alkalitolerans</name>
    <dbReference type="NCBI Taxonomy" id="2282697"/>
    <lineage>
        <taxon>Bacteria</taxon>
        <taxon>Bacillati</taxon>
        <taxon>Bacillota</taxon>
        <taxon>Bacilli</taxon>
        <taxon>Bacillales</taxon>
        <taxon>Bacillaceae</taxon>
        <taxon>Thalassorhabdus</taxon>
    </lineage>
</organism>
<evidence type="ECO:0000256" key="1">
    <source>
        <dbReference type="ARBA" id="ARBA00022553"/>
    </source>
</evidence>
<evidence type="ECO:0000313" key="3">
    <source>
        <dbReference type="EMBL" id="MFC5714039.1"/>
    </source>
</evidence>
<dbReference type="Proteomes" id="UP001596142">
    <property type="component" value="Unassembled WGS sequence"/>
</dbReference>
<dbReference type="EMBL" id="JBHSOZ010000009">
    <property type="protein sequence ID" value="MFC5714039.1"/>
    <property type="molecule type" value="Genomic_DNA"/>
</dbReference>
<dbReference type="PROSITE" id="PS50801">
    <property type="entry name" value="STAS"/>
    <property type="match status" value="1"/>
</dbReference>
<keyword evidence="4" id="KW-1185">Reference proteome</keyword>
<dbReference type="RefSeq" id="WP_385942562.1">
    <property type="nucleotide sequence ID" value="NZ_JBHSOZ010000009.1"/>
</dbReference>
<dbReference type="Pfam" id="PF01740">
    <property type="entry name" value="STAS"/>
    <property type="match status" value="1"/>
</dbReference>
<reference evidence="4" key="1">
    <citation type="journal article" date="2019" name="Int. J. Syst. Evol. Microbiol.">
        <title>The Global Catalogue of Microorganisms (GCM) 10K type strain sequencing project: providing services to taxonomists for standard genome sequencing and annotation.</title>
        <authorList>
            <consortium name="The Broad Institute Genomics Platform"/>
            <consortium name="The Broad Institute Genome Sequencing Center for Infectious Disease"/>
            <person name="Wu L."/>
            <person name="Ma J."/>
        </authorList>
    </citation>
    <scope>NUCLEOTIDE SEQUENCE [LARGE SCALE GENOMIC DNA]</scope>
    <source>
        <strain evidence="4">CECT 7184</strain>
    </source>
</reference>
<dbReference type="CDD" id="cd07041">
    <property type="entry name" value="STAS_RsbR_RsbS_like"/>
    <property type="match status" value="1"/>
</dbReference>
<dbReference type="InterPro" id="IPR002645">
    <property type="entry name" value="STAS_dom"/>
</dbReference>
<accession>A0ABW0YNI0</accession>
<evidence type="ECO:0000259" key="2">
    <source>
        <dbReference type="PROSITE" id="PS50801"/>
    </source>
</evidence>
<dbReference type="InterPro" id="IPR036513">
    <property type="entry name" value="STAS_dom_sf"/>
</dbReference>
<name>A0ABW0YNI0_9BACI</name>
<dbReference type="SUPFAM" id="SSF52091">
    <property type="entry name" value="SpoIIaa-like"/>
    <property type="match status" value="1"/>
</dbReference>
<dbReference type="PANTHER" id="PTHR33745:SF3">
    <property type="entry name" value="RSBT CO-ANTAGONIST PROTEIN RSBRC"/>
    <property type="match status" value="1"/>
</dbReference>
<evidence type="ECO:0000313" key="4">
    <source>
        <dbReference type="Proteomes" id="UP001596142"/>
    </source>
</evidence>
<keyword evidence="1" id="KW-0597">Phosphoprotein</keyword>
<sequence>MGDNKSSALHLLSDLINENRHDLCKKMEEKLTESSLYFPEEEEKDLYVEERGSFFSMIGNAMTSEETAEPKKKIEEWAVQTAYKSIDNNVDLNQALLIMPMYRDVLEELIKEQSTKQGLSIDTAFSLYKKVNHFLDYAIHAFSYTFVAHHIKALELAKQEMQEISVPVVPIKKGVAVLPIIGDMDDERSEYLQSKTLDRAAELSLSYIIIDLSGINTINTWFAQHLLNLIHSLQLLGIDTSITGMRPELSQTIVHLGITFKGVPTYLTLEQALSQSPYMK</sequence>
<proteinExistence type="predicted"/>
<protein>
    <submittedName>
        <fullName evidence="3">STAS domain-containing protein</fullName>
    </submittedName>
</protein>
<gene>
    <name evidence="3" type="ORF">ACFPU1_14855</name>
</gene>
<dbReference type="PANTHER" id="PTHR33745">
    <property type="entry name" value="RSBT ANTAGONIST PROTEIN RSBS-RELATED"/>
    <property type="match status" value="1"/>
</dbReference>
<dbReference type="InterPro" id="IPR051932">
    <property type="entry name" value="Bact_StressResp_Reg"/>
</dbReference>
<comment type="caution">
    <text evidence="3">The sequence shown here is derived from an EMBL/GenBank/DDBJ whole genome shotgun (WGS) entry which is preliminary data.</text>
</comment>